<reference evidence="3 4" key="1">
    <citation type="submission" date="2019-08" db="EMBL/GenBank/DDBJ databases">
        <title>In-depth cultivation of the pig gut microbiome towards novel bacterial diversity and tailored functional studies.</title>
        <authorList>
            <person name="Wylensek D."/>
            <person name="Hitch T.C.A."/>
            <person name="Clavel T."/>
        </authorList>
    </citation>
    <scope>NUCLEOTIDE SEQUENCE [LARGE SCALE GENOMIC DNA]</scope>
    <source>
        <strain evidence="3 4">LKV-178-WT-2A</strain>
    </source>
</reference>
<evidence type="ECO:0000313" key="3">
    <source>
        <dbReference type="EMBL" id="MST84389.1"/>
    </source>
</evidence>
<dbReference type="NCBIfam" id="TIGR04189">
    <property type="entry name" value="surface_SprA"/>
    <property type="match status" value="1"/>
</dbReference>
<feature type="region of interest" description="Disordered" evidence="1">
    <location>
        <begin position="1980"/>
        <end position="1999"/>
    </location>
</feature>
<dbReference type="Proteomes" id="UP000438914">
    <property type="component" value="Unassembled WGS sequence"/>
</dbReference>
<name>A0A7K0KEW2_9BACT</name>
<evidence type="ECO:0000256" key="1">
    <source>
        <dbReference type="SAM" id="MobiDB-lite"/>
    </source>
</evidence>
<dbReference type="InterPro" id="IPR026377">
    <property type="entry name" value="Cell_surface_SprA"/>
</dbReference>
<dbReference type="InterPro" id="IPR025684">
    <property type="entry name" value="SprA_N_dom"/>
</dbReference>
<feature type="compositionally biased region" description="Basic and acidic residues" evidence="1">
    <location>
        <begin position="1954"/>
        <end position="1974"/>
    </location>
</feature>
<dbReference type="Pfam" id="PF14349">
    <property type="entry name" value="SprA_N"/>
    <property type="match status" value="2"/>
</dbReference>
<feature type="compositionally biased region" description="Basic and acidic residues" evidence="1">
    <location>
        <begin position="1174"/>
        <end position="1183"/>
    </location>
</feature>
<gene>
    <name evidence="3" type="primary">sprA</name>
    <name evidence="3" type="ORF">FYJ73_06855</name>
</gene>
<sequence length="2570" mass="289846">MRHRHYHIVVLLVLAVITVSYALAMPWSPQVVKTPQNQNRQSQRRQNYGNANQQNTSSKQGNIHAQAQPLLDDDDSIPDSLLHPRWKIQRTMPITYDDLNQSALDLKRPDGLKYEVTYNDSLNVYIIGTKMGSTYLAAPIMMSPEEYMKWSEKNWRNAYYRGKNDEIYKAKGKEKFDFTDMHFDLGPAEKIFGPGGVRIKTQGSAELKFGATFKNIDNPSLPIRNRKTTTMDFDEKINLNVNGKVGDKVNLNLNYNTDATFDFDAQNMKLKYDGKEDEIIKLVEAGNVSFPSNSSLIQGSSSLFGIRTDMQFGKLKLQMVASQKKSTSKSVSSSGGKQLTPFEIDASDYEENRHFFLARYFHDHYDAAMKTLPNLTTGVTINRVEIWVTNKSGNTANTRNIIALTDLGENSKVSSNKWTTTGQPVPSNDANTEYNTLTSQYATARDIDKTSTVLDGAGLVGGNDYEKLQSARLLSSSEYSINNAMGYVSLKTALQTDQVLAIAYEYTYGGRTYQVGEFASDVTDASKALFVKSLKNTSNNPSQGNWPLMMKNVYYLASSVEKDKFRLDVKYQSDTTGVYLSYIPEPQVKSQTLIKVLGADRLDNNNKAHSNGYFDFVEGYTVSDGRVFFPAAEPFGSYLYNYLVGKGVSATTASKYAFTELYDSTKTIAKQIAEKDKYLLQGQFRGTQANVISLGAYNVPQGSVVVTAGGVKLTEGSDYSVDYSAGEVTILNQSIIDAGTAVNVSLESQSDYAQERKTMFGMNWEYDFSKNFQLSGTLQHLSEQALTTKVSMGAEPVNNTLWGLNLNWKHESQWLTNMLDKLPLLHLTQPSQISFTGEFAQLIAGQSHGTQDNASYLDDFENTTDKIDVSTPYNWQLSSVPSMFPEHTDNATLRSGFNRSLLAWYTIDPLFTRLSSSLTPGHIKSDLNQLSDPYVREVYIKELYPNRDQSTYNGATSTISVLNLAYYPNERGPYNFNPDLAADGSLNNPTRHWGGMMRKLDTNDFQTANIEYVEFWMMDPFIHTRQAGNASDYGGDFYIDLGEVSEDVLHDGKKFAESSMPVDGSNSFVTTQWGKVPTTTNVTYAFATTKGSRALQDVGLNGLNDSEEQTFDSYQDFLKAVQGKVNQAVWDSIWADPAHDDYHYFRGSDYDDMKASILRRYKYINNPQGNSPDSDGRTERYDTSIKSTPDVEDINQDYTLNEYEKYFQYHVSIRPEDLEIGKNFIVDKRETKPTLRNGKNDTEIDWYLFRIPLKEFEQRVGNINDFTSIRFMRMFLTGFKHPVILRFGSLDLVRGTWRVYEQNLDNSGAQTGTMTTASVNIEENSDKKPVNYVLPPGIKRGQDPSNTQLVQDNEQALDINVSQLSSGESKCVYKNTTLDLRQYKRLQMFVHANANEQNTTNLQDNQLAVFIRLGSDYKSNYYEYEIPLKLTAPGSYSRFSADAAREVWPEDNMLDIPLSLFTKIKKERNLQKAQGLASFARPYTGYDSDHPQNKVTVMGNPTLGEVKTMIIGVRNLSAEQKSGEIWINELRLREYNNAGGWAANGNLNVQLSDLGTMNMQGRYVSQGFGGLESGVSERTTDDQSNVAFTTSLELGKFFPDKAKVSAPLYYSVTKQVTRPKYNPLDTDMLLKDALESTADKQEHDSIENIAVTKAITTNFSISNARIGIQNQRHPTPVDPANFSFSYSHSHSHKQGETTVYENEDDWRGAINYAWTPVYKTWEPFRKMKSKSKWVDLPKRLGLNYLPQSVSFNSEMTRSYYEFQERDMEATENNQLPLTFSEQFLWNREFQLRWDFTKNIHMSFQSATHAEIEEPYTAINKDLYPTQYQAWKDSVWQSIRHFGTPLDYQQNFNLSYQLPLNLIPIFDWVTSNATYNSNYSWVRGTMLEDSTSLGNTIQNNRQLNVTGNFDLVKLYNHIPFLKKTNERFNRETSQYQINQQKKQKEQAKANRQKQQKAEEEARKKAIAEGKDPDQAVKELRAKNKAEEEKKRQLPRNRNTYEKEITLRPDTTLIVSHGKHTKRLIVAAKDEKGHKVKLRFRKLDDNRIRIINKVDSVTKLKLSVMAKPALDEKAWYKTAQVLARVAMMVRSVSVSYRNQYSMALPGFMPNIGDAFGQTKNTNAGVLSPGLDFAFGLMGDSYIDKAKNRGWLLMADSVATPATTNNTEDLQLRMTLEPIKNLKIDLNASRTNTTAKSIQYMYVGNPTTQTGTFTMTTLSLGSAFEGMGNASNGFRSKTFEKFCASLDAFRQRVENRYAGTVYPEGTTLAGKTFDAANGGVNGYSADVMIPAFLKAYTRMNSGLELFPSLAHMLPNWTLRYSGLGKLPWLRDIFKSVNLNHSYKSIFAIGSYQSYSTFMALMGPGMGFITDATTGNPIPSSMYNISTVSINEAFAPLLGVDVTLQNNLTAKLEYSQTRVLALSMTSAQINEAVSKDWTFGLGYRINNFNLFGGGGTNRSVKSSGKGNNSRNNNSNSQTNRNNARGRANHDLNIRLDLSYRKQASILRDIATVSSTASSGNTAFKFSLMADYTLSKLLTMSFYLDRQTNTPLLSSNSYPTTTQDFGLSIKFSLTR</sequence>
<evidence type="ECO:0000313" key="4">
    <source>
        <dbReference type="Proteomes" id="UP000438914"/>
    </source>
</evidence>
<organism evidence="3 4">
    <name type="scientific">Hallella mizrahii</name>
    <dbReference type="NCBI Taxonomy" id="2606637"/>
    <lineage>
        <taxon>Bacteria</taxon>
        <taxon>Pseudomonadati</taxon>
        <taxon>Bacteroidota</taxon>
        <taxon>Bacteroidia</taxon>
        <taxon>Bacteroidales</taxon>
        <taxon>Prevotellaceae</taxon>
        <taxon>Hallella</taxon>
    </lineage>
</organism>
<feature type="compositionally biased region" description="Low complexity" evidence="1">
    <location>
        <begin position="2454"/>
        <end position="2478"/>
    </location>
</feature>
<feature type="compositionally biased region" description="Polar residues" evidence="1">
    <location>
        <begin position="48"/>
        <end position="62"/>
    </location>
</feature>
<feature type="domain" description="Gliding motility protein SprA N-terminal" evidence="2">
    <location>
        <begin position="1116"/>
        <end position="1634"/>
    </location>
</feature>
<feature type="region of interest" description="Disordered" evidence="1">
    <location>
        <begin position="1164"/>
        <end position="1183"/>
    </location>
</feature>
<proteinExistence type="predicted"/>
<feature type="domain" description="Gliding motility protein SprA N-terminal" evidence="2">
    <location>
        <begin position="122"/>
        <end position="409"/>
    </location>
</feature>
<keyword evidence="4" id="KW-1185">Reference proteome</keyword>
<feature type="region of interest" description="Disordered" evidence="1">
    <location>
        <begin position="2454"/>
        <end position="2483"/>
    </location>
</feature>
<feature type="region of interest" description="Disordered" evidence="1">
    <location>
        <begin position="1932"/>
        <end position="1974"/>
    </location>
</feature>
<feature type="region of interest" description="Disordered" evidence="1">
    <location>
        <begin position="32"/>
        <end position="62"/>
    </location>
</feature>
<comment type="caution">
    <text evidence="3">The sequence shown here is derived from an EMBL/GenBank/DDBJ whole genome shotgun (WGS) entry which is preliminary data.</text>
</comment>
<evidence type="ECO:0000259" key="2">
    <source>
        <dbReference type="Pfam" id="PF14349"/>
    </source>
</evidence>
<protein>
    <submittedName>
        <fullName evidence="3">Cell surface protein SprA</fullName>
    </submittedName>
</protein>
<accession>A0A7K0KEW2</accession>
<feature type="compositionally biased region" description="Low complexity" evidence="1">
    <location>
        <begin position="36"/>
        <end position="47"/>
    </location>
</feature>
<feature type="compositionally biased region" description="Basic and acidic residues" evidence="1">
    <location>
        <begin position="1980"/>
        <end position="1990"/>
    </location>
</feature>
<dbReference type="EMBL" id="VUNG01000013">
    <property type="protein sequence ID" value="MST84389.1"/>
    <property type="molecule type" value="Genomic_DNA"/>
</dbReference>